<dbReference type="PANTHER" id="PTHR24260:SF134">
    <property type="entry name" value="AT07769P-RELATED"/>
    <property type="match status" value="1"/>
</dbReference>
<organism evidence="12 13">
    <name type="scientific">Hermetia illucens</name>
    <name type="common">Black soldier fly</name>
    <dbReference type="NCBI Taxonomy" id="343691"/>
    <lineage>
        <taxon>Eukaryota</taxon>
        <taxon>Metazoa</taxon>
        <taxon>Ecdysozoa</taxon>
        <taxon>Arthropoda</taxon>
        <taxon>Hexapoda</taxon>
        <taxon>Insecta</taxon>
        <taxon>Pterygota</taxon>
        <taxon>Neoptera</taxon>
        <taxon>Endopterygota</taxon>
        <taxon>Diptera</taxon>
        <taxon>Brachycera</taxon>
        <taxon>Stratiomyomorpha</taxon>
        <taxon>Stratiomyidae</taxon>
        <taxon>Hermetiinae</taxon>
        <taxon>Hermetia</taxon>
    </lineage>
</organism>
<reference evidence="12 13" key="1">
    <citation type="submission" date="2020-11" db="EMBL/GenBank/DDBJ databases">
        <authorList>
            <person name="Wallbank WR R."/>
            <person name="Pardo Diaz C."/>
            <person name="Kozak K."/>
            <person name="Martin S."/>
            <person name="Jiggins C."/>
            <person name="Moest M."/>
            <person name="Warren A I."/>
            <person name="Generalovic N T."/>
            <person name="Byers J.R.P. K."/>
            <person name="Montejo-Kovacevich G."/>
            <person name="Yen C E."/>
        </authorList>
    </citation>
    <scope>NUCLEOTIDE SEQUENCE [LARGE SCALE GENOMIC DNA]</scope>
</reference>
<proteinExistence type="predicted"/>
<evidence type="ECO:0000259" key="11">
    <source>
        <dbReference type="PROSITE" id="PS50240"/>
    </source>
</evidence>
<keyword evidence="13" id="KW-1185">Reference proteome</keyword>
<dbReference type="InterPro" id="IPR009003">
    <property type="entry name" value="Peptidase_S1_PA"/>
</dbReference>
<dbReference type="PRINTS" id="PR00722">
    <property type="entry name" value="CHYMOTRYPSIN"/>
</dbReference>
<evidence type="ECO:0000256" key="10">
    <source>
        <dbReference type="SAM" id="SignalP"/>
    </source>
</evidence>
<keyword evidence="6 9" id="KW-0720">Serine protease</keyword>
<dbReference type="Proteomes" id="UP000594454">
    <property type="component" value="Chromosome 2"/>
</dbReference>
<evidence type="ECO:0000256" key="1">
    <source>
        <dbReference type="ARBA" id="ARBA00004613"/>
    </source>
</evidence>
<dbReference type="InterPro" id="IPR051333">
    <property type="entry name" value="CLIP_Serine_Protease"/>
</dbReference>
<keyword evidence="7" id="KW-0865">Zymogen</keyword>
<accession>A0A7R8UKI5</accession>
<keyword evidence="4 10" id="KW-0732">Signal</keyword>
<feature type="signal peptide" evidence="10">
    <location>
        <begin position="1"/>
        <end position="19"/>
    </location>
</feature>
<dbReference type="OMA" id="NICTETA"/>
<dbReference type="InParanoid" id="A0A7R8UKI5"/>
<evidence type="ECO:0000256" key="4">
    <source>
        <dbReference type="ARBA" id="ARBA00022729"/>
    </source>
</evidence>
<dbReference type="SUPFAM" id="SSF50494">
    <property type="entry name" value="Trypsin-like serine proteases"/>
    <property type="match status" value="1"/>
</dbReference>
<evidence type="ECO:0000313" key="12">
    <source>
        <dbReference type="EMBL" id="CAD7082535.1"/>
    </source>
</evidence>
<dbReference type="GO" id="GO:0006508">
    <property type="term" value="P:proteolysis"/>
    <property type="evidence" value="ECO:0007669"/>
    <property type="project" value="UniProtKB-KW"/>
</dbReference>
<dbReference type="Gene3D" id="2.40.10.10">
    <property type="entry name" value="Trypsin-like serine proteases"/>
    <property type="match status" value="1"/>
</dbReference>
<evidence type="ECO:0000313" key="13">
    <source>
        <dbReference type="Proteomes" id="UP000594454"/>
    </source>
</evidence>
<dbReference type="InterPro" id="IPR001314">
    <property type="entry name" value="Peptidase_S1A"/>
</dbReference>
<feature type="chain" id="PRO_5031193738" description="Peptidase S1 domain-containing protein" evidence="10">
    <location>
        <begin position="20"/>
        <end position="286"/>
    </location>
</feature>
<gene>
    <name evidence="12" type="ORF">HERILL_LOCUS5563</name>
</gene>
<dbReference type="InterPro" id="IPR001254">
    <property type="entry name" value="Trypsin_dom"/>
</dbReference>
<dbReference type="GO" id="GO:0004252">
    <property type="term" value="F:serine-type endopeptidase activity"/>
    <property type="evidence" value="ECO:0007669"/>
    <property type="project" value="InterPro"/>
</dbReference>
<evidence type="ECO:0000256" key="6">
    <source>
        <dbReference type="ARBA" id="ARBA00022825"/>
    </source>
</evidence>
<dbReference type="PANTHER" id="PTHR24260">
    <property type="match status" value="1"/>
</dbReference>
<keyword evidence="2" id="KW-0964">Secreted</keyword>
<evidence type="ECO:0000256" key="8">
    <source>
        <dbReference type="ARBA" id="ARBA00023157"/>
    </source>
</evidence>
<evidence type="ECO:0000256" key="9">
    <source>
        <dbReference type="RuleBase" id="RU363034"/>
    </source>
</evidence>
<keyword evidence="3 9" id="KW-0645">Protease</keyword>
<dbReference type="PROSITE" id="PS50240">
    <property type="entry name" value="TRYPSIN_DOM"/>
    <property type="match status" value="1"/>
</dbReference>
<feature type="domain" description="Peptidase S1" evidence="11">
    <location>
        <begin position="43"/>
        <end position="281"/>
    </location>
</feature>
<dbReference type="InterPro" id="IPR033116">
    <property type="entry name" value="TRYPSIN_SER"/>
</dbReference>
<keyword evidence="5 9" id="KW-0378">Hydrolase</keyword>
<dbReference type="Pfam" id="PF00089">
    <property type="entry name" value="Trypsin"/>
    <property type="match status" value="1"/>
</dbReference>
<dbReference type="InterPro" id="IPR018114">
    <property type="entry name" value="TRYPSIN_HIS"/>
</dbReference>
<name>A0A7R8UKI5_HERIL</name>
<dbReference type="OrthoDB" id="5565075at2759"/>
<keyword evidence="8" id="KW-1015">Disulfide bond</keyword>
<protein>
    <recommendedName>
        <fullName evidence="11">Peptidase S1 domain-containing protein</fullName>
    </recommendedName>
</protein>
<dbReference type="FunFam" id="2.40.10.10:FF:000146">
    <property type="entry name" value="Serine protease 53"/>
    <property type="match status" value="1"/>
</dbReference>
<dbReference type="GO" id="GO:0005576">
    <property type="term" value="C:extracellular region"/>
    <property type="evidence" value="ECO:0007669"/>
    <property type="project" value="UniProtKB-SubCell"/>
</dbReference>
<evidence type="ECO:0000256" key="2">
    <source>
        <dbReference type="ARBA" id="ARBA00022525"/>
    </source>
</evidence>
<dbReference type="PROSITE" id="PS00134">
    <property type="entry name" value="TRYPSIN_HIS"/>
    <property type="match status" value="1"/>
</dbReference>
<dbReference type="SMART" id="SM00020">
    <property type="entry name" value="Tryp_SPc"/>
    <property type="match status" value="1"/>
</dbReference>
<comment type="subcellular location">
    <subcellularLocation>
        <location evidence="1">Secreted</location>
    </subcellularLocation>
</comment>
<dbReference type="PROSITE" id="PS00135">
    <property type="entry name" value="TRYPSIN_SER"/>
    <property type="match status" value="1"/>
</dbReference>
<evidence type="ECO:0000256" key="3">
    <source>
        <dbReference type="ARBA" id="ARBA00022670"/>
    </source>
</evidence>
<dbReference type="CDD" id="cd00190">
    <property type="entry name" value="Tryp_SPc"/>
    <property type="match status" value="1"/>
</dbReference>
<dbReference type="AlphaFoldDB" id="A0A7R8UKI5"/>
<sequence>MRSFHIIVISLAVLASASAFDLFDDLEDISFMPVEPSLLTSRIIGGKNATFNDFPYQAGLLMNKSGSGSWCGGVLISDKYVLTAAHCAKGADYIDVYLGAKEIRNLEEEGRLNLRVNASNIVVHAAYNATDIRNDIAILKLPQTVNISEQIKPVDLPSYSDAAQDFSGRSVIASGWGRTNDEPGSTISPVLRYAEVFVQPESVCRYYFGQYILSSNICTETAYGQGICNGDSGGPVVIQRGEKRTLLGLSSFVSSRGCVKCWPSVFVRVSYFLDWIAQHSDIQISL</sequence>
<dbReference type="EMBL" id="LR899010">
    <property type="protein sequence ID" value="CAD7082535.1"/>
    <property type="molecule type" value="Genomic_DNA"/>
</dbReference>
<evidence type="ECO:0000256" key="5">
    <source>
        <dbReference type="ARBA" id="ARBA00022801"/>
    </source>
</evidence>
<evidence type="ECO:0000256" key="7">
    <source>
        <dbReference type="ARBA" id="ARBA00023145"/>
    </source>
</evidence>
<dbReference type="InterPro" id="IPR043504">
    <property type="entry name" value="Peptidase_S1_PA_chymotrypsin"/>
</dbReference>